<organism evidence="1 2">
    <name type="scientific">Colletotrichum sidae</name>
    <dbReference type="NCBI Taxonomy" id="1347389"/>
    <lineage>
        <taxon>Eukaryota</taxon>
        <taxon>Fungi</taxon>
        <taxon>Dikarya</taxon>
        <taxon>Ascomycota</taxon>
        <taxon>Pezizomycotina</taxon>
        <taxon>Sordariomycetes</taxon>
        <taxon>Hypocreomycetidae</taxon>
        <taxon>Glomerellales</taxon>
        <taxon>Glomerellaceae</taxon>
        <taxon>Colletotrichum</taxon>
        <taxon>Colletotrichum orbiculare species complex</taxon>
    </lineage>
</organism>
<dbReference type="Proteomes" id="UP000295604">
    <property type="component" value="Unassembled WGS sequence"/>
</dbReference>
<comment type="caution">
    <text evidence="1">The sequence shown here is derived from an EMBL/GenBank/DDBJ whole genome shotgun (WGS) entry which is preliminary data.</text>
</comment>
<sequence length="75" mass="8193">MESTPRRFRLVSEFGGQMRVAAVSLAPADITSDLRKLVVLRQRPTEDQGSSARLSLFSSKAPEASLAKGVFEEGR</sequence>
<keyword evidence="2" id="KW-1185">Reference proteome</keyword>
<evidence type="ECO:0000313" key="1">
    <source>
        <dbReference type="EMBL" id="TEA17792.1"/>
    </source>
</evidence>
<evidence type="ECO:0000313" key="2">
    <source>
        <dbReference type="Proteomes" id="UP000295604"/>
    </source>
</evidence>
<dbReference type="AlphaFoldDB" id="A0A4R8THZ4"/>
<accession>A0A4R8THZ4</accession>
<protein>
    <submittedName>
        <fullName evidence="1">Uncharacterized protein</fullName>
    </submittedName>
</protein>
<gene>
    <name evidence="1" type="ORF">C8034_v012217</name>
</gene>
<proteinExistence type="predicted"/>
<dbReference type="EMBL" id="QAPF01000079">
    <property type="protein sequence ID" value="TEA17792.1"/>
    <property type="molecule type" value="Genomic_DNA"/>
</dbReference>
<reference evidence="1 2" key="1">
    <citation type="submission" date="2018-11" db="EMBL/GenBank/DDBJ databases">
        <title>Genome sequence and assembly of Colletotrichum sidae.</title>
        <authorList>
            <person name="Gan P."/>
            <person name="Shirasu K."/>
        </authorList>
    </citation>
    <scope>NUCLEOTIDE SEQUENCE [LARGE SCALE GENOMIC DNA]</scope>
    <source>
        <strain evidence="1 2">CBS 518.97</strain>
    </source>
</reference>
<name>A0A4R8THZ4_9PEZI</name>